<keyword evidence="4" id="KW-1185">Reference proteome</keyword>
<gene>
    <name evidence="3" type="ORF">BST19_10105</name>
    <name evidence="2" type="ORF">H7I91_12815</name>
</gene>
<reference evidence="3 4" key="1">
    <citation type="submission" date="2017-02" db="EMBL/GenBank/DDBJ databases">
        <title>The new phylogeny of genus Mycobacterium.</title>
        <authorList>
            <person name="Tortoli E."/>
            <person name="Trovato A."/>
            <person name="Cirillo D.M."/>
        </authorList>
    </citation>
    <scope>NUCLEOTIDE SEQUENCE [LARGE SCALE GENOMIC DNA]</scope>
    <source>
        <strain evidence="3 4">DSM 45439</strain>
    </source>
</reference>
<feature type="domain" description="Luciferase-like" evidence="1">
    <location>
        <begin position="11"/>
        <end position="296"/>
    </location>
</feature>
<evidence type="ECO:0000313" key="2">
    <source>
        <dbReference type="EMBL" id="MCV6990168.1"/>
    </source>
</evidence>
<reference evidence="2" key="3">
    <citation type="journal article" date="2022" name="BMC Genomics">
        <title>Comparative genome analysis of mycobacteria focusing on tRNA and non-coding RNA.</title>
        <authorList>
            <person name="Behra P.R.K."/>
            <person name="Pettersson B.M.F."/>
            <person name="Ramesh M."/>
            <person name="Das S."/>
            <person name="Dasgupta S."/>
            <person name="Kirsebom L.A."/>
        </authorList>
    </citation>
    <scope>NUCLEOTIDE SEQUENCE</scope>
    <source>
        <strain evidence="2">DSM 45439</strain>
    </source>
</reference>
<dbReference type="InterPro" id="IPR050564">
    <property type="entry name" value="F420-G6PD/mer"/>
</dbReference>
<dbReference type="RefSeq" id="WP_083071346.1">
    <property type="nucleotide sequence ID" value="NZ_JACKTG010000032.1"/>
</dbReference>
<name>A0AAW5S4E5_MYCBC</name>
<dbReference type="SUPFAM" id="SSF51679">
    <property type="entry name" value="Bacterial luciferase-like"/>
    <property type="match status" value="1"/>
</dbReference>
<dbReference type="GO" id="GO:0016705">
    <property type="term" value="F:oxidoreductase activity, acting on paired donors, with incorporation or reduction of molecular oxygen"/>
    <property type="evidence" value="ECO:0007669"/>
    <property type="project" value="InterPro"/>
</dbReference>
<dbReference type="EMBL" id="JACKTG010000032">
    <property type="protein sequence ID" value="MCV6990168.1"/>
    <property type="molecule type" value="Genomic_DNA"/>
</dbReference>
<proteinExistence type="predicted"/>
<dbReference type="Pfam" id="PF00296">
    <property type="entry name" value="Bac_luciferase"/>
    <property type="match status" value="1"/>
</dbReference>
<dbReference type="InterPro" id="IPR036661">
    <property type="entry name" value="Luciferase-like_sf"/>
</dbReference>
<evidence type="ECO:0000259" key="1">
    <source>
        <dbReference type="Pfam" id="PF00296"/>
    </source>
</evidence>
<organism evidence="2 5">
    <name type="scientific">Mycobacterium bouchedurhonense</name>
    <dbReference type="NCBI Taxonomy" id="701041"/>
    <lineage>
        <taxon>Bacteria</taxon>
        <taxon>Bacillati</taxon>
        <taxon>Actinomycetota</taxon>
        <taxon>Actinomycetes</taxon>
        <taxon>Mycobacteriales</taxon>
        <taxon>Mycobacteriaceae</taxon>
        <taxon>Mycobacterium</taxon>
        <taxon>Mycobacterium avium complex (MAC)</taxon>
    </lineage>
</organism>
<evidence type="ECO:0000313" key="3">
    <source>
        <dbReference type="EMBL" id="ORA53536.1"/>
    </source>
</evidence>
<dbReference type="AlphaFoldDB" id="A0AAW5S4E5"/>
<dbReference type="EMBL" id="MVHL01000011">
    <property type="protein sequence ID" value="ORA53536.1"/>
    <property type="molecule type" value="Genomic_DNA"/>
</dbReference>
<dbReference type="InterPro" id="IPR011251">
    <property type="entry name" value="Luciferase-like_dom"/>
</dbReference>
<evidence type="ECO:0000313" key="5">
    <source>
        <dbReference type="Proteomes" id="UP001207588"/>
    </source>
</evidence>
<comment type="caution">
    <text evidence="2">The sequence shown here is derived from an EMBL/GenBank/DDBJ whole genome shotgun (WGS) entry which is preliminary data.</text>
</comment>
<evidence type="ECO:0000313" key="4">
    <source>
        <dbReference type="Proteomes" id="UP000192293"/>
    </source>
</evidence>
<dbReference type="PANTHER" id="PTHR43244">
    <property type="match status" value="1"/>
</dbReference>
<dbReference type="PANTHER" id="PTHR43244:SF2">
    <property type="entry name" value="CONSERVED HYPOTHETICAL ALANINE AND PROLINE-RICH PROTEIN"/>
    <property type="match status" value="1"/>
</dbReference>
<protein>
    <submittedName>
        <fullName evidence="3">5,10-methylene tetrahydromethanopterin reductase</fullName>
    </submittedName>
    <submittedName>
        <fullName evidence="2">LLM class flavin-dependent oxidoreductase</fullName>
    </submittedName>
</protein>
<reference evidence="2" key="2">
    <citation type="submission" date="2020-07" db="EMBL/GenBank/DDBJ databases">
        <authorList>
            <person name="Pettersson B.M.F."/>
            <person name="Behra P.R.K."/>
            <person name="Ramesh M."/>
            <person name="Das S."/>
            <person name="Dasgupta S."/>
            <person name="Kirsebom L.A."/>
        </authorList>
    </citation>
    <scope>NUCLEOTIDE SEQUENCE</scope>
    <source>
        <strain evidence="2">DSM 45439</strain>
    </source>
</reference>
<dbReference type="Gene3D" id="3.20.20.30">
    <property type="entry name" value="Luciferase-like domain"/>
    <property type="match status" value="1"/>
</dbReference>
<accession>A0AAW5S4E5</accession>
<dbReference type="Proteomes" id="UP001207588">
    <property type="component" value="Unassembled WGS sequence"/>
</dbReference>
<dbReference type="CDD" id="cd01097">
    <property type="entry name" value="Tetrahydromethanopterin_reductase"/>
    <property type="match status" value="1"/>
</dbReference>
<sequence length="331" mass="36064">MGWGLPWPGAALAAQAETAGAQAFCAGEFADLNGYITATEMALGTSRASIGPGIAYAFARSPFVHAAAVRHLWTLAPGRVFLGLGSGTSRMNKDWFGVDAAHPAPRMAELIEVIRAFLHAENGERVRYEGRFYTIDADIRAPVLGRLDVPILIGAFNRLMLRTVGGTADGVLGHGLFTDRWWTEVVEPELGRGAESSGRDAAKLRRWGWVITAIDNDDPARAIRDARLQIAFYFTVKTYDALAELHGWTDEVAAIRSAFRRGQPETIADHVTDDMLWSIAICGDDSQARDMLASRKRLPDMAFAAPPSFLVGGRRRARYGAAATRVLSQLH</sequence>
<dbReference type="Proteomes" id="UP000192293">
    <property type="component" value="Unassembled WGS sequence"/>
</dbReference>